<dbReference type="Gene3D" id="2.70.170.10">
    <property type="entry name" value="Neurotransmitter-gated ion-channel ligand-binding domain"/>
    <property type="match status" value="2"/>
</dbReference>
<feature type="transmembrane region" description="Helical" evidence="2">
    <location>
        <begin position="421"/>
        <end position="444"/>
    </location>
</feature>
<dbReference type="InterPro" id="IPR038050">
    <property type="entry name" value="Neuro_actylchol_rec"/>
</dbReference>
<keyword evidence="2" id="KW-0812">Transmembrane</keyword>
<dbReference type="EMBL" id="CAXAMM010018180">
    <property type="protein sequence ID" value="CAK9042863.1"/>
    <property type="molecule type" value="Genomic_DNA"/>
</dbReference>
<dbReference type="InterPro" id="IPR006201">
    <property type="entry name" value="Neur_channel"/>
</dbReference>
<dbReference type="InterPro" id="IPR036734">
    <property type="entry name" value="Neur_chan_lig-bd_sf"/>
</dbReference>
<keyword evidence="4" id="KW-1185">Reference proteome</keyword>
<proteinExistence type="predicted"/>
<dbReference type="SUPFAM" id="SSF90112">
    <property type="entry name" value="Neurotransmitter-gated ion-channel transmembrane pore"/>
    <property type="match status" value="1"/>
</dbReference>
<protein>
    <submittedName>
        <fullName evidence="3">Cys-loop ligand-gated ion channel</fullName>
    </submittedName>
</protein>
<organism evidence="3 4">
    <name type="scientific">Durusdinium trenchii</name>
    <dbReference type="NCBI Taxonomy" id="1381693"/>
    <lineage>
        <taxon>Eukaryota</taxon>
        <taxon>Sar</taxon>
        <taxon>Alveolata</taxon>
        <taxon>Dinophyceae</taxon>
        <taxon>Suessiales</taxon>
        <taxon>Symbiodiniaceae</taxon>
        <taxon>Durusdinium</taxon>
    </lineage>
</organism>
<sequence>MSILNRDTSPQHASMLADKLETVLGEMRDMQREALQVQREVRDNTEGGSPHLFSDKDVNVRVCIHQILDVNLHQETFTVEFDVHFRWTDPRLRKYKTRVWMPRGSSMPGLQQKCNPNTCNCPKETGCCQLPFVEGFYRRVKAQHYIKPVVDGVEMKETLITESYVHKEEPNLKKFGEIKVSYTKLMGEVHVLLEDWHLNDGDKGEVMLYRKMIATFKENMELRRFPFDRQLLQFYITARVPAPHVKMVVDAAEPSTCYVADLSEFKVDQTEQKEWTATEKETNGSKAGRTYSQIHVMIHAERKPQKYMVNIVFLVYLLVLASFSCFILGMKDSGDRTQIIIAFVLAILATKYLINDKLPSKSYESMLDLYLLVAYVFLLLPAMELEAVAIWNWFHWHHHLDIQEHLPDDLASHTEGSDSNFAMWLFVIWNSVHWLLILPLYLVYCSTADCLRPSWDTVRENQGSRKHRCCFTSCGCCEDDHDTMCWCSPYELVREHDADDDTDDLGSSSSEQ</sequence>
<comment type="subcellular location">
    <subcellularLocation>
        <location evidence="1">Membrane</location>
        <topology evidence="1">Multi-pass membrane protein</topology>
    </subcellularLocation>
</comment>
<feature type="transmembrane region" description="Helical" evidence="2">
    <location>
        <begin position="307"/>
        <end position="330"/>
    </location>
</feature>
<evidence type="ECO:0000313" key="4">
    <source>
        <dbReference type="Proteomes" id="UP001642464"/>
    </source>
</evidence>
<keyword evidence="2" id="KW-1133">Transmembrane helix</keyword>
<feature type="transmembrane region" description="Helical" evidence="2">
    <location>
        <begin position="336"/>
        <end position="354"/>
    </location>
</feature>
<accession>A0ABP0LV94</accession>
<dbReference type="PANTHER" id="PTHR18945">
    <property type="entry name" value="NEUROTRANSMITTER GATED ION CHANNEL"/>
    <property type="match status" value="1"/>
</dbReference>
<comment type="caution">
    <text evidence="3">The sequence shown here is derived from an EMBL/GenBank/DDBJ whole genome shotgun (WGS) entry which is preliminary data.</text>
</comment>
<name>A0ABP0LV94_9DINO</name>
<evidence type="ECO:0000256" key="1">
    <source>
        <dbReference type="ARBA" id="ARBA00004141"/>
    </source>
</evidence>
<dbReference type="InterPro" id="IPR036719">
    <property type="entry name" value="Neuro-gated_channel_TM_sf"/>
</dbReference>
<evidence type="ECO:0000256" key="2">
    <source>
        <dbReference type="SAM" id="Phobius"/>
    </source>
</evidence>
<reference evidence="3 4" key="1">
    <citation type="submission" date="2024-02" db="EMBL/GenBank/DDBJ databases">
        <authorList>
            <person name="Chen Y."/>
            <person name="Shah S."/>
            <person name="Dougan E. K."/>
            <person name="Thang M."/>
            <person name="Chan C."/>
        </authorList>
    </citation>
    <scope>NUCLEOTIDE SEQUENCE [LARGE SCALE GENOMIC DNA]</scope>
</reference>
<feature type="transmembrane region" description="Helical" evidence="2">
    <location>
        <begin position="366"/>
        <end position="383"/>
    </location>
</feature>
<gene>
    <name evidence="3" type="ORF">SCF082_LOCUS24596</name>
</gene>
<keyword evidence="2" id="KW-0472">Membrane</keyword>
<evidence type="ECO:0000313" key="3">
    <source>
        <dbReference type="EMBL" id="CAK9042863.1"/>
    </source>
</evidence>
<dbReference type="Proteomes" id="UP001642464">
    <property type="component" value="Unassembled WGS sequence"/>
</dbReference>
<dbReference type="SUPFAM" id="SSF63712">
    <property type="entry name" value="Nicotinic receptor ligand binding domain-like"/>
    <property type="match status" value="1"/>
</dbReference>
<dbReference type="Gene3D" id="1.20.58.390">
    <property type="entry name" value="Neurotransmitter-gated ion-channel transmembrane domain"/>
    <property type="match status" value="1"/>
</dbReference>